<keyword evidence="4" id="KW-0496">Mitochondrion</keyword>
<dbReference type="Proteomes" id="UP001150925">
    <property type="component" value="Unassembled WGS sequence"/>
</dbReference>
<dbReference type="GO" id="GO:0005762">
    <property type="term" value="C:mitochondrial large ribosomal subunit"/>
    <property type="evidence" value="ECO:0007669"/>
    <property type="project" value="TreeGrafter"/>
</dbReference>
<reference evidence="8" key="1">
    <citation type="submission" date="2022-07" db="EMBL/GenBank/DDBJ databases">
        <title>Phylogenomic reconstructions and comparative analyses of Kickxellomycotina fungi.</title>
        <authorList>
            <person name="Reynolds N.K."/>
            <person name="Stajich J.E."/>
            <person name="Barry K."/>
            <person name="Grigoriev I.V."/>
            <person name="Crous P."/>
            <person name="Smith M.E."/>
        </authorList>
    </citation>
    <scope>NUCLEOTIDE SEQUENCE</scope>
    <source>
        <strain evidence="8">RSA 1196</strain>
    </source>
</reference>
<comment type="subcellular location">
    <subcellularLocation>
        <location evidence="1">Mitochondrion</location>
    </subcellularLocation>
</comment>
<keyword evidence="9" id="KW-1185">Reference proteome</keyword>
<dbReference type="GO" id="GO:0003735">
    <property type="term" value="F:structural constituent of ribosome"/>
    <property type="evidence" value="ECO:0007669"/>
    <property type="project" value="TreeGrafter"/>
</dbReference>
<comment type="similarity">
    <text evidence="6">Belongs to the mitochondrion-specific ribosomal protein mL54 family.</text>
</comment>
<feature type="non-terminal residue" evidence="8">
    <location>
        <position position="1"/>
    </location>
</feature>
<evidence type="ECO:0000256" key="5">
    <source>
        <dbReference type="ARBA" id="ARBA00023274"/>
    </source>
</evidence>
<organism evidence="8 9">
    <name type="scientific">Dispira parvispora</name>
    <dbReference type="NCBI Taxonomy" id="1520584"/>
    <lineage>
        <taxon>Eukaryota</taxon>
        <taxon>Fungi</taxon>
        <taxon>Fungi incertae sedis</taxon>
        <taxon>Zoopagomycota</taxon>
        <taxon>Kickxellomycotina</taxon>
        <taxon>Dimargaritomycetes</taxon>
        <taxon>Dimargaritales</taxon>
        <taxon>Dimargaritaceae</taxon>
        <taxon>Dispira</taxon>
    </lineage>
</organism>
<dbReference type="Pfam" id="PF08561">
    <property type="entry name" value="Ribosomal_L37"/>
    <property type="match status" value="1"/>
</dbReference>
<sequence>EKPTHPPSIAKEGTVLKGINVYTDRTDPVALKDSEYPWWLWTLLDKVPDEELSERLRLKKLRKEKIKADNYMRKKK</sequence>
<evidence type="ECO:0000256" key="4">
    <source>
        <dbReference type="ARBA" id="ARBA00023128"/>
    </source>
</evidence>
<gene>
    <name evidence="8" type="ORF">IWQ62_005795</name>
</gene>
<evidence type="ECO:0000256" key="6">
    <source>
        <dbReference type="ARBA" id="ARBA00033752"/>
    </source>
</evidence>
<dbReference type="InterPro" id="IPR013870">
    <property type="entry name" value="Ribosomal_mL54"/>
</dbReference>
<evidence type="ECO:0000313" key="8">
    <source>
        <dbReference type="EMBL" id="KAJ1954272.1"/>
    </source>
</evidence>
<dbReference type="OrthoDB" id="10252718at2759"/>
<name>A0A9W8AM35_9FUNG</name>
<comment type="caution">
    <text evidence="8">The sequence shown here is derived from an EMBL/GenBank/DDBJ whole genome shotgun (WGS) entry which is preliminary data.</text>
</comment>
<dbReference type="PANTHER" id="PTHR28595">
    <property type="entry name" value="39S RIBOSOMAL PROTEIN L54, MITOCHONDRIAL"/>
    <property type="match status" value="1"/>
</dbReference>
<protein>
    <recommendedName>
        <fullName evidence="7">Large ribosomal subunit protein mL54</fullName>
    </recommendedName>
</protein>
<accession>A0A9W8AM35</accession>
<keyword evidence="5" id="KW-0687">Ribonucleoprotein</keyword>
<dbReference type="AlphaFoldDB" id="A0A9W8AM35"/>
<evidence type="ECO:0000256" key="1">
    <source>
        <dbReference type="ARBA" id="ARBA00004173"/>
    </source>
</evidence>
<evidence type="ECO:0000313" key="9">
    <source>
        <dbReference type="Proteomes" id="UP001150925"/>
    </source>
</evidence>
<evidence type="ECO:0000256" key="2">
    <source>
        <dbReference type="ARBA" id="ARBA00022946"/>
    </source>
</evidence>
<dbReference type="PANTHER" id="PTHR28595:SF1">
    <property type="entry name" value="LARGE RIBOSOMAL SUBUNIT PROTEIN ML54"/>
    <property type="match status" value="1"/>
</dbReference>
<dbReference type="EMBL" id="JANBPY010002621">
    <property type="protein sequence ID" value="KAJ1954272.1"/>
    <property type="molecule type" value="Genomic_DNA"/>
</dbReference>
<keyword evidence="3" id="KW-0689">Ribosomal protein</keyword>
<evidence type="ECO:0000256" key="7">
    <source>
        <dbReference type="ARBA" id="ARBA00035179"/>
    </source>
</evidence>
<keyword evidence="2" id="KW-0809">Transit peptide</keyword>
<evidence type="ECO:0000256" key="3">
    <source>
        <dbReference type="ARBA" id="ARBA00022980"/>
    </source>
</evidence>
<proteinExistence type="inferred from homology"/>